<organism evidence="1 2">
    <name type="scientific">Helicobacter magdeburgensis</name>
    <dbReference type="NCBI Taxonomy" id="471858"/>
    <lineage>
        <taxon>Bacteria</taxon>
        <taxon>Pseudomonadati</taxon>
        <taxon>Campylobacterota</taxon>
        <taxon>Epsilonproteobacteria</taxon>
        <taxon>Campylobacterales</taxon>
        <taxon>Helicobacteraceae</taxon>
        <taxon>Helicobacter</taxon>
    </lineage>
</organism>
<gene>
    <name evidence="1" type="ORF">LS74_001510</name>
</gene>
<reference evidence="1 2" key="1">
    <citation type="journal article" date="2014" name="Genome Announc.">
        <title>Draft genome sequences of eight enterohepatic helicobacter species isolated from both laboratory and wild rodents.</title>
        <authorList>
            <person name="Sheh A."/>
            <person name="Shen Z."/>
            <person name="Fox J.G."/>
        </authorList>
    </citation>
    <scope>NUCLEOTIDE SEQUENCE [LARGE SCALE GENOMIC DNA]</scope>
    <source>
        <strain evidence="1 2">MIT 96-1001</strain>
    </source>
</reference>
<dbReference type="EMBL" id="JRPE02000002">
    <property type="protein sequence ID" value="TLD93433.1"/>
    <property type="molecule type" value="Genomic_DNA"/>
</dbReference>
<proteinExistence type="predicted"/>
<sequence length="86" mass="9947">MLKHKTIRHNNTDIKLSAESFVERIPQSNEKSFYILVKASDKDFSLVQLGVRKNMDKHSLEKVCEMALSQAEADLKSGRHKEYHFA</sequence>
<dbReference type="AlphaFoldDB" id="A0A4U8T282"/>
<dbReference type="Proteomes" id="UP000029921">
    <property type="component" value="Unassembled WGS sequence"/>
</dbReference>
<name>A0A4U8T282_9HELI</name>
<accession>A0A4U8T282</accession>
<keyword evidence="2" id="KW-1185">Reference proteome</keyword>
<protein>
    <submittedName>
        <fullName evidence="1">Uncharacterized protein</fullName>
    </submittedName>
</protein>
<comment type="caution">
    <text evidence="1">The sequence shown here is derived from an EMBL/GenBank/DDBJ whole genome shotgun (WGS) entry which is preliminary data.</text>
</comment>
<evidence type="ECO:0000313" key="1">
    <source>
        <dbReference type="EMBL" id="TLD93433.1"/>
    </source>
</evidence>
<evidence type="ECO:0000313" key="2">
    <source>
        <dbReference type="Proteomes" id="UP000029921"/>
    </source>
</evidence>
<dbReference type="RefSeq" id="WP_034588111.1">
    <property type="nucleotide sequence ID" value="NZ_JRPE02000002.1"/>
</dbReference>